<keyword evidence="1" id="KW-0812">Transmembrane</keyword>
<feature type="transmembrane region" description="Helical" evidence="1">
    <location>
        <begin position="528"/>
        <end position="551"/>
    </location>
</feature>
<dbReference type="HOGENOM" id="CLU_021459_2_1_1"/>
<name>A0A084FYB0_PSEDA</name>
<proteinExistence type="predicted"/>
<keyword evidence="1" id="KW-1133">Transmembrane helix</keyword>
<keyword evidence="1" id="KW-0472">Membrane</keyword>
<feature type="signal peptide" evidence="2">
    <location>
        <begin position="1"/>
        <end position="20"/>
    </location>
</feature>
<organism evidence="3 4">
    <name type="scientific">Pseudallescheria apiosperma</name>
    <name type="common">Scedosporium apiospermum</name>
    <dbReference type="NCBI Taxonomy" id="563466"/>
    <lineage>
        <taxon>Eukaryota</taxon>
        <taxon>Fungi</taxon>
        <taxon>Dikarya</taxon>
        <taxon>Ascomycota</taxon>
        <taxon>Pezizomycotina</taxon>
        <taxon>Sordariomycetes</taxon>
        <taxon>Hypocreomycetidae</taxon>
        <taxon>Microascales</taxon>
        <taxon>Microascaceae</taxon>
        <taxon>Scedosporium</taxon>
    </lineage>
</organism>
<accession>A0A084FYB0</accession>
<dbReference type="PANTHER" id="PTHR12959">
    <property type="entry name" value="GPI TRANSAMIDASE COMPONENT PIG-T-RELATED"/>
    <property type="match status" value="1"/>
</dbReference>
<dbReference type="RefSeq" id="XP_016639871.1">
    <property type="nucleotide sequence ID" value="XM_016790568.1"/>
</dbReference>
<feature type="chain" id="PRO_5001775133" evidence="2">
    <location>
        <begin position="21"/>
        <end position="593"/>
    </location>
</feature>
<gene>
    <name evidence="3" type="ORF">SAPIO_CDS9080</name>
</gene>
<dbReference type="Proteomes" id="UP000028545">
    <property type="component" value="Unassembled WGS sequence"/>
</dbReference>
<dbReference type="Pfam" id="PF04113">
    <property type="entry name" value="Gpi16"/>
    <property type="match status" value="1"/>
</dbReference>
<keyword evidence="2" id="KW-0732">Signal</keyword>
<comment type="caution">
    <text evidence="3">The sequence shown here is derived from an EMBL/GenBank/DDBJ whole genome shotgun (WGS) entry which is preliminary data.</text>
</comment>
<keyword evidence="4" id="KW-1185">Reference proteome</keyword>
<reference evidence="3 4" key="1">
    <citation type="journal article" date="2014" name="Genome Announc.">
        <title>Draft genome sequence of the pathogenic fungus Scedosporium apiospermum.</title>
        <authorList>
            <person name="Vandeputte P."/>
            <person name="Ghamrawi S."/>
            <person name="Rechenmann M."/>
            <person name="Iltis A."/>
            <person name="Giraud S."/>
            <person name="Fleury M."/>
            <person name="Thornton C."/>
            <person name="Delhaes L."/>
            <person name="Meyer W."/>
            <person name="Papon N."/>
            <person name="Bouchara J.P."/>
        </authorList>
    </citation>
    <scope>NUCLEOTIDE SEQUENCE [LARGE SCALE GENOMIC DNA]</scope>
    <source>
        <strain evidence="3 4">IHEM 14462</strain>
    </source>
</reference>
<protein>
    <submittedName>
        <fullName evidence="3">GPI transamidase component GPI16</fullName>
    </submittedName>
</protein>
<evidence type="ECO:0000313" key="4">
    <source>
        <dbReference type="Proteomes" id="UP000028545"/>
    </source>
</evidence>
<dbReference type="GO" id="GO:0016255">
    <property type="term" value="P:attachment of GPI anchor to protein"/>
    <property type="evidence" value="ECO:0007669"/>
    <property type="project" value="EnsemblFungi"/>
</dbReference>
<evidence type="ECO:0000313" key="3">
    <source>
        <dbReference type="EMBL" id="KEZ40072.1"/>
    </source>
</evidence>
<dbReference type="VEuPathDB" id="FungiDB:SAPIO_CDS9080"/>
<dbReference type="EMBL" id="JOWA01000132">
    <property type="protein sequence ID" value="KEZ40072.1"/>
    <property type="molecule type" value="Genomic_DNA"/>
</dbReference>
<dbReference type="GeneID" id="27728152"/>
<dbReference type="PANTHER" id="PTHR12959:SF11">
    <property type="entry name" value="GPI TRANSAMIDASE COMPONENT PIG-T"/>
    <property type="match status" value="1"/>
</dbReference>
<evidence type="ECO:0000256" key="1">
    <source>
        <dbReference type="SAM" id="Phobius"/>
    </source>
</evidence>
<dbReference type="OMA" id="NHGHYIG"/>
<dbReference type="GO" id="GO:0042765">
    <property type="term" value="C:GPI-anchor transamidase complex"/>
    <property type="evidence" value="ECO:0007669"/>
    <property type="project" value="EnsemblFungi"/>
</dbReference>
<dbReference type="AlphaFoldDB" id="A0A084FYB0"/>
<sequence>MRQLLALLLLYVVGVTSTAAEYHEQLNLRPLPLSSLLASFNFRATTPVSDFEAQNFRLFPRSLGQILQYAGTRELHLRFALGRWDAELWGARPWDGTREGGTGVELWAWLDAETDEEANEKWLVLTNALSGLFCASLNFIDSTRTTRPVMSFEPEGTLPNATTNSSLRLLHGVLPHEVVCTENLTPFLKLLPCKGKAGISSLLDGHKLFDASWQSMAIDVRPLCPEDGRECVLEIEQTVDMVLDIDRSKRPRDNPIPRPRPHHELKCDTTKPYHAEGGCFPLDHALGQEWTLSQIFGKPLKGTCPLTNPDTPPVCMEVPNSRHVFTSVGAREIKSSQGNSRCYELDADADFDIILPPLNNGEGLDGPEEDFVKPATPLIYADRSFMGYGQERGAVQTILRNPSPDTEVEFVYMESLPWFMRVYVHTLDARIDGVSGSQRSLIKEIYYRPAVDRARGTQLELRMVLPPSSTVFLSYDFEKSILRYTEYPPDANRGFDVAAAIITTVSPRRLNLRTTSLLLNLPTPDFSMPYNVIIFTSTAIALAFGGLYNILVRRFVGVDEAPKPPLRRKIGALVERVKGLVRAKRGKEGNGKG</sequence>
<evidence type="ECO:0000256" key="2">
    <source>
        <dbReference type="SAM" id="SignalP"/>
    </source>
</evidence>
<dbReference type="InterPro" id="IPR007245">
    <property type="entry name" value="PIG-T"/>
</dbReference>
<dbReference type="KEGG" id="sapo:SAPIO_CDS9080"/>
<dbReference type="OrthoDB" id="331263at2759"/>